<dbReference type="EMBL" id="AP019416">
    <property type="protein sequence ID" value="BBI51061.1"/>
    <property type="molecule type" value="Genomic_DNA"/>
</dbReference>
<gene>
    <name evidence="1" type="ORF">HORIV_34820</name>
</gene>
<keyword evidence="2" id="KW-1185">Reference proteome</keyword>
<protein>
    <submittedName>
        <fullName evidence="1">Uncharacterized protein</fullName>
    </submittedName>
</protein>
<evidence type="ECO:0000313" key="1">
    <source>
        <dbReference type="EMBL" id="BBI51061.1"/>
    </source>
</evidence>
<proteinExistence type="predicted"/>
<name>A0ABM7GK26_9GAMM</name>
<dbReference type="Proteomes" id="UP000289555">
    <property type="component" value="Chromosome"/>
</dbReference>
<sequence length="90" mass="9993">MFESNGLPREFLALIADCQMLAVAINLQGHYAVLLETTQHGIFCHTWLAAHSAQHVSHRRFDCFYGKDPALIEICDHLRSLLNGSQGGVS</sequence>
<evidence type="ECO:0000313" key="2">
    <source>
        <dbReference type="Proteomes" id="UP000289555"/>
    </source>
</evidence>
<organism evidence="1 2">
    <name type="scientific">Vreelandella olivaria</name>
    <dbReference type="NCBI Taxonomy" id="390919"/>
    <lineage>
        <taxon>Bacteria</taxon>
        <taxon>Pseudomonadati</taxon>
        <taxon>Pseudomonadota</taxon>
        <taxon>Gammaproteobacteria</taxon>
        <taxon>Oceanospirillales</taxon>
        <taxon>Halomonadaceae</taxon>
        <taxon>Vreelandella</taxon>
    </lineage>
</organism>
<accession>A0ABM7GK26</accession>
<reference evidence="2" key="1">
    <citation type="journal article" date="2019" name="Microbiol. Resour. Announc.">
        <title>Complete Genome Sequence of Halomonas olivaria, a Moderately Halophilic Bacterium Isolated from Olive Processing Effluents, Obtained by Nanopore Sequencing.</title>
        <authorList>
            <person name="Nagata S."/>
            <person name="Ii K.M."/>
            <person name="Tsukimi T."/>
            <person name="Miura M.C."/>
            <person name="Galipon J."/>
            <person name="Arakawa K."/>
        </authorList>
    </citation>
    <scope>NUCLEOTIDE SEQUENCE [LARGE SCALE GENOMIC DNA]</scope>
    <source>
        <strain evidence="2">TYRC17</strain>
    </source>
</reference>